<evidence type="ECO:0000259" key="6">
    <source>
        <dbReference type="PROSITE" id="PS51471"/>
    </source>
</evidence>
<evidence type="ECO:0000256" key="4">
    <source>
        <dbReference type="ARBA" id="ARBA00023004"/>
    </source>
</evidence>
<dbReference type="InterPro" id="IPR026992">
    <property type="entry name" value="DIOX_N"/>
</dbReference>
<dbReference type="GO" id="GO:0016707">
    <property type="term" value="F:gibberellin 3-beta-dioxygenase activity"/>
    <property type="evidence" value="ECO:0007669"/>
    <property type="project" value="EnsemblPlants"/>
</dbReference>
<dbReference type="Gene3D" id="2.60.120.330">
    <property type="entry name" value="B-lactam Antibiotic, Isopenicillin N Synthase, Chain"/>
    <property type="match status" value="1"/>
</dbReference>
<evidence type="ECO:0000256" key="5">
    <source>
        <dbReference type="RuleBase" id="RU003682"/>
    </source>
</evidence>
<evidence type="ECO:0000313" key="7">
    <source>
        <dbReference type="EnsemblPlants" id="OMERI05G04010.1"/>
    </source>
</evidence>
<evidence type="ECO:0000256" key="3">
    <source>
        <dbReference type="ARBA" id="ARBA00023002"/>
    </source>
</evidence>
<dbReference type="Gramene" id="OMERI05G04010.1">
    <property type="protein sequence ID" value="OMERI05G04010.1"/>
    <property type="gene ID" value="OMERI05G04010"/>
</dbReference>
<dbReference type="eggNOG" id="KOG0143">
    <property type="taxonomic scope" value="Eukaryota"/>
</dbReference>
<evidence type="ECO:0000256" key="1">
    <source>
        <dbReference type="ARBA" id="ARBA00001961"/>
    </source>
</evidence>
<dbReference type="Pfam" id="PF03171">
    <property type="entry name" value="2OG-FeII_Oxy"/>
    <property type="match status" value="1"/>
</dbReference>
<sequence>MVVPSATTPARQETVVAAPPAAAAAAAGAAASGVVVGGGVTIATVDMSSLATERGAVARRVAAACAAHGFFRCVGHGVPAAAPAAARLDAATAAFFAMAPAEKQRAGPASPLGYGCRSIGFNGDVGELEYLLLHANPAAVAHRARTIDAMDPSRFSEICLHISASEYCSGVMQRSISAIVNEYIEAMKKLACEILDLLGEGLGLKDPRYFSKLTTNADSDCLLRINHYPPSCNIHKLDHDDQCNIKSLVSTKASNGGNLMAGGRIGFGEHSDPQILSLLRANDVEGLQVFVPDHEGKEMWVQVPSDPSAIFVNVGDVLQALTNGRLISIRHRVIATACRPRLSTIYFASPPLHARISALPETITASSPRRYRSFTWAEYKTTMYSLRLSHSRLELFKIDDDDSDNASEGKA</sequence>
<dbReference type="InterPro" id="IPR044861">
    <property type="entry name" value="IPNS-like_FE2OG_OXY"/>
</dbReference>
<protein>
    <recommendedName>
        <fullName evidence="6">Fe2OG dioxygenase domain-containing protein</fullName>
    </recommendedName>
</protein>
<feature type="domain" description="Fe2OG dioxygenase" evidence="6">
    <location>
        <begin position="218"/>
        <end position="350"/>
    </location>
</feature>
<dbReference type="HOGENOM" id="CLU_010119_8_1_1"/>
<keyword evidence="4 5" id="KW-0408">Iron</keyword>
<evidence type="ECO:0000313" key="8">
    <source>
        <dbReference type="Proteomes" id="UP000008021"/>
    </source>
</evidence>
<reference evidence="7" key="1">
    <citation type="submission" date="2015-04" db="UniProtKB">
        <authorList>
            <consortium name="EnsemblPlants"/>
        </authorList>
    </citation>
    <scope>IDENTIFICATION</scope>
</reference>
<keyword evidence="8" id="KW-1185">Reference proteome</keyword>
<dbReference type="EnsemblPlants" id="OMERI05G04010.1">
    <property type="protein sequence ID" value="OMERI05G04010.1"/>
    <property type="gene ID" value="OMERI05G04010"/>
</dbReference>
<dbReference type="Proteomes" id="UP000008021">
    <property type="component" value="Chromosome 5"/>
</dbReference>
<dbReference type="InterPro" id="IPR005123">
    <property type="entry name" value="Oxoglu/Fe-dep_dioxygenase_dom"/>
</dbReference>
<keyword evidence="3 5" id="KW-0560">Oxidoreductase</keyword>
<dbReference type="GO" id="GO:0045543">
    <property type="term" value="F:gibberellin 2-beta-dioxygenase activity"/>
    <property type="evidence" value="ECO:0007669"/>
    <property type="project" value="EnsemblPlants"/>
</dbReference>
<keyword evidence="2 5" id="KW-0479">Metal-binding</keyword>
<dbReference type="STRING" id="40149.A0A0E0DMD4"/>
<name>A0A0E0DMD4_9ORYZ</name>
<evidence type="ECO:0000256" key="2">
    <source>
        <dbReference type="ARBA" id="ARBA00022723"/>
    </source>
</evidence>
<dbReference type="InterPro" id="IPR027443">
    <property type="entry name" value="IPNS-like_sf"/>
</dbReference>
<dbReference type="AlphaFoldDB" id="A0A0E0DMD4"/>
<comment type="cofactor">
    <cofactor evidence="1">
        <name>L-ascorbate</name>
        <dbReference type="ChEBI" id="CHEBI:38290"/>
    </cofactor>
</comment>
<accession>A0A0E0DMD4</accession>
<dbReference type="GO" id="GO:0009685">
    <property type="term" value="P:gibberellin metabolic process"/>
    <property type="evidence" value="ECO:0007669"/>
    <property type="project" value="EnsemblPlants"/>
</dbReference>
<dbReference type="PANTHER" id="PTHR47990">
    <property type="entry name" value="2-OXOGLUTARATE (2OG) AND FE(II)-DEPENDENT OXYGENASE SUPERFAMILY PROTEIN-RELATED"/>
    <property type="match status" value="1"/>
</dbReference>
<dbReference type="SUPFAM" id="SSF51197">
    <property type="entry name" value="Clavaminate synthase-like"/>
    <property type="match status" value="1"/>
</dbReference>
<dbReference type="Pfam" id="PF14226">
    <property type="entry name" value="DIOX_N"/>
    <property type="match status" value="1"/>
</dbReference>
<comment type="similarity">
    <text evidence="5">Belongs to the iron/ascorbate-dependent oxidoreductase family.</text>
</comment>
<dbReference type="GO" id="GO:0046872">
    <property type="term" value="F:metal ion binding"/>
    <property type="evidence" value="ECO:0007669"/>
    <property type="project" value="UniProtKB-KW"/>
</dbReference>
<reference evidence="7" key="2">
    <citation type="submission" date="2018-05" db="EMBL/GenBank/DDBJ databases">
        <title>OmerRS3 (Oryza meridionalis Reference Sequence Version 3).</title>
        <authorList>
            <person name="Zhang J."/>
            <person name="Kudrna D."/>
            <person name="Lee S."/>
            <person name="Talag J."/>
            <person name="Welchert J."/>
            <person name="Wing R.A."/>
        </authorList>
    </citation>
    <scope>NUCLEOTIDE SEQUENCE [LARGE SCALE GENOMIC DNA]</scope>
    <source>
        <strain evidence="7">cv. OR44</strain>
    </source>
</reference>
<organism evidence="7">
    <name type="scientific">Oryza meridionalis</name>
    <dbReference type="NCBI Taxonomy" id="40149"/>
    <lineage>
        <taxon>Eukaryota</taxon>
        <taxon>Viridiplantae</taxon>
        <taxon>Streptophyta</taxon>
        <taxon>Embryophyta</taxon>
        <taxon>Tracheophyta</taxon>
        <taxon>Spermatophyta</taxon>
        <taxon>Magnoliopsida</taxon>
        <taxon>Liliopsida</taxon>
        <taxon>Poales</taxon>
        <taxon>Poaceae</taxon>
        <taxon>BOP clade</taxon>
        <taxon>Oryzoideae</taxon>
        <taxon>Oryzeae</taxon>
        <taxon>Oryzinae</taxon>
        <taxon>Oryza</taxon>
    </lineage>
</organism>
<proteinExistence type="inferred from homology"/>
<dbReference type="PROSITE" id="PS51471">
    <property type="entry name" value="FE2OG_OXY"/>
    <property type="match status" value="1"/>
</dbReference>
<dbReference type="InterPro" id="IPR050231">
    <property type="entry name" value="Iron_ascorbate_oxido_reductase"/>
</dbReference>